<feature type="compositionally biased region" description="Low complexity" evidence="1">
    <location>
        <begin position="33"/>
        <end position="45"/>
    </location>
</feature>
<sequence>MKKNMTLSAMALLSALVIGGSAAATTVFAAEGDPTTDPADTTAATKSGATADTPATETGDAYVTFTKSTKPTGPINPNHPTDDPNNPGTGEVGDLTLDAIPNVLNFGTQEATSAEQTITLLAAGDTAAANNPASQNKPTTSVTDGDTHQIYTQVTDMAAAKPTWKLSATLNAFSGSLKDATINLSGAKSQALTGSGDTLAWTTTAAAGNEIPTVAGDITLTPGQAADIVASSKATGTTQAVWDTKNVTLHVPAGTAVAGDYTATIDWTLAIVAE</sequence>
<feature type="region of interest" description="Disordered" evidence="1">
    <location>
        <begin position="31"/>
        <end position="90"/>
    </location>
</feature>
<evidence type="ECO:0000313" key="4">
    <source>
        <dbReference type="EMBL" id="MFD1485888.1"/>
    </source>
</evidence>
<dbReference type="Proteomes" id="UP001597252">
    <property type="component" value="Unassembled WGS sequence"/>
</dbReference>
<feature type="domain" description="WxL" evidence="3">
    <location>
        <begin position="55"/>
        <end position="270"/>
    </location>
</feature>
<dbReference type="EMBL" id="JBHTON010000046">
    <property type="protein sequence ID" value="MFD1485888.1"/>
    <property type="molecule type" value="Genomic_DNA"/>
</dbReference>
<name>A0ABW4EA54_9LACO</name>
<dbReference type="RefSeq" id="WP_125754093.1">
    <property type="nucleotide sequence ID" value="NZ_JBHTON010000046.1"/>
</dbReference>
<feature type="compositionally biased region" description="Polar residues" evidence="1">
    <location>
        <begin position="47"/>
        <end position="56"/>
    </location>
</feature>
<protein>
    <submittedName>
        <fullName evidence="4">WxL domain-containing protein</fullName>
    </submittedName>
</protein>
<organism evidence="4 5">
    <name type="scientific">Lacticaseibacillus baoqingensis</name>
    <dbReference type="NCBI Taxonomy" id="2486013"/>
    <lineage>
        <taxon>Bacteria</taxon>
        <taxon>Bacillati</taxon>
        <taxon>Bacillota</taxon>
        <taxon>Bacilli</taxon>
        <taxon>Lactobacillales</taxon>
        <taxon>Lactobacillaceae</taxon>
        <taxon>Lacticaseibacillus</taxon>
    </lineage>
</organism>
<reference evidence="5" key="1">
    <citation type="journal article" date="2019" name="Int. J. Syst. Evol. Microbiol.">
        <title>The Global Catalogue of Microorganisms (GCM) 10K type strain sequencing project: providing services to taxonomists for standard genome sequencing and annotation.</title>
        <authorList>
            <consortium name="The Broad Institute Genomics Platform"/>
            <consortium name="The Broad Institute Genome Sequencing Center for Infectious Disease"/>
            <person name="Wu L."/>
            <person name="Ma J."/>
        </authorList>
    </citation>
    <scope>NUCLEOTIDE SEQUENCE [LARGE SCALE GENOMIC DNA]</scope>
    <source>
        <strain evidence="5">CCM 8903</strain>
    </source>
</reference>
<feature type="compositionally biased region" description="Low complexity" evidence="1">
    <location>
        <begin position="75"/>
        <end position="87"/>
    </location>
</feature>
<keyword evidence="2" id="KW-0732">Signal</keyword>
<dbReference type="Pfam" id="PF13731">
    <property type="entry name" value="WxL"/>
    <property type="match status" value="1"/>
</dbReference>
<keyword evidence="5" id="KW-1185">Reference proteome</keyword>
<gene>
    <name evidence="4" type="ORF">ACFQ5J_11685</name>
</gene>
<comment type="caution">
    <text evidence="4">The sequence shown here is derived from an EMBL/GenBank/DDBJ whole genome shotgun (WGS) entry which is preliminary data.</text>
</comment>
<evidence type="ECO:0000313" key="5">
    <source>
        <dbReference type="Proteomes" id="UP001597252"/>
    </source>
</evidence>
<dbReference type="InterPro" id="IPR027994">
    <property type="entry name" value="WxL_dom"/>
</dbReference>
<evidence type="ECO:0000256" key="2">
    <source>
        <dbReference type="SAM" id="SignalP"/>
    </source>
</evidence>
<feature type="signal peptide" evidence="2">
    <location>
        <begin position="1"/>
        <end position="29"/>
    </location>
</feature>
<evidence type="ECO:0000256" key="1">
    <source>
        <dbReference type="SAM" id="MobiDB-lite"/>
    </source>
</evidence>
<feature type="chain" id="PRO_5046793767" evidence="2">
    <location>
        <begin position="30"/>
        <end position="274"/>
    </location>
</feature>
<accession>A0ABW4EA54</accession>
<proteinExistence type="predicted"/>
<evidence type="ECO:0000259" key="3">
    <source>
        <dbReference type="Pfam" id="PF13731"/>
    </source>
</evidence>